<keyword evidence="12" id="KW-0812">Transmembrane</keyword>
<dbReference type="GO" id="GO:0016020">
    <property type="term" value="C:membrane"/>
    <property type="evidence" value="ECO:0007669"/>
    <property type="project" value="UniProtKB-SubCell"/>
</dbReference>
<keyword evidence="14" id="KW-1185">Reference proteome</keyword>
<evidence type="ECO:0000256" key="9">
    <source>
        <dbReference type="ARBA" id="ARBA00023136"/>
    </source>
</evidence>
<dbReference type="PANTHER" id="PTHR47943">
    <property type="entry name" value="CYTOCHROME P450 93A3-LIKE"/>
    <property type="match status" value="1"/>
</dbReference>
<keyword evidence="12" id="KW-1133">Transmembrane helix</keyword>
<evidence type="ECO:0000256" key="4">
    <source>
        <dbReference type="ARBA" id="ARBA00022617"/>
    </source>
</evidence>
<dbReference type="GO" id="GO:0020037">
    <property type="term" value="F:heme binding"/>
    <property type="evidence" value="ECO:0007669"/>
    <property type="project" value="InterPro"/>
</dbReference>
<dbReference type="PANTHER" id="PTHR47943:SF8">
    <property type="entry name" value="CYTOCHROME P450"/>
    <property type="match status" value="1"/>
</dbReference>
<keyword evidence="6 11" id="KW-0560">Oxidoreductase</keyword>
<evidence type="ECO:0000256" key="11">
    <source>
        <dbReference type="RuleBase" id="RU000461"/>
    </source>
</evidence>
<dbReference type="STRING" id="3818.A0A445AIJ4"/>
<keyword evidence="9 12" id="KW-0472">Membrane</keyword>
<comment type="subcellular location">
    <subcellularLocation>
        <location evidence="2">Membrane</location>
    </subcellularLocation>
</comment>
<dbReference type="Proteomes" id="UP000289738">
    <property type="component" value="Chromosome B02"/>
</dbReference>
<keyword evidence="4 10" id="KW-0349">Heme</keyword>
<evidence type="ECO:0000256" key="3">
    <source>
        <dbReference type="ARBA" id="ARBA00010617"/>
    </source>
</evidence>
<dbReference type="GO" id="GO:0016705">
    <property type="term" value="F:oxidoreductase activity, acting on paired donors, with incorporation or reduction of molecular oxygen"/>
    <property type="evidence" value="ECO:0007669"/>
    <property type="project" value="InterPro"/>
</dbReference>
<dbReference type="FunFam" id="1.10.630.10:FF:000019">
    <property type="entry name" value="Cytochrome P450 family protein"/>
    <property type="match status" value="1"/>
</dbReference>
<dbReference type="InterPro" id="IPR001128">
    <property type="entry name" value="Cyt_P450"/>
</dbReference>
<reference evidence="13 14" key="1">
    <citation type="submission" date="2019-01" db="EMBL/GenBank/DDBJ databases">
        <title>Sequencing of cultivated peanut Arachis hypogaea provides insights into genome evolution and oil improvement.</title>
        <authorList>
            <person name="Chen X."/>
        </authorList>
    </citation>
    <scope>NUCLEOTIDE SEQUENCE [LARGE SCALE GENOMIC DNA]</scope>
    <source>
        <strain evidence="14">cv. Fuhuasheng</strain>
        <tissue evidence="13">Leaves</tissue>
    </source>
</reference>
<dbReference type="CDD" id="cd20655">
    <property type="entry name" value="CYP93"/>
    <property type="match status" value="1"/>
</dbReference>
<evidence type="ECO:0008006" key="15">
    <source>
        <dbReference type="Google" id="ProtNLM"/>
    </source>
</evidence>
<sequence length="520" mass="58507">MDNFQEYIAIFSIWLAATILFQAILTKTRSSKLHLPPSPLALPIIGHFHLLQPSLHRAVQKISNRYGPLIQLYLGSKPTVFVGSAEIAKEILKTHEVCFANRPANIAISSLTYDKSDLAFAPYGTFWKFMKKLCMSELLNGRMLELLSPIREEETKRFLETLRKKGEASEAVNVADELLKLTNSIVMRMAISKSCFDIHNDDADKVIERVKESALLSAKFNLQDHFWFCKGFDFQGFGKKVKEVREKFDIMLEGIVQEHEEDRRCRKSTGNNDGAKDVLDALLSISEDQSSEVKISRDNIKGFLMDMFGGGTDTTAATIEWALAELINHPTAMEKARNEIDLLVTSNGKHRIVMESDIPNLPYIQAIVKEALRLHPPSPFIMRESSENCTIDGFHIPGRTKILINVWAIGRDPKNWDNPLEFKPERFLGTKGQTFEVRGQHFQFLPFGSGRRGCPGTSLALNVAHTSLAAMIQCFKWKVVGENIVNGVIDMEEGPSFILSRAQPLICIPKSRLVPFPSVS</sequence>
<evidence type="ECO:0000256" key="5">
    <source>
        <dbReference type="ARBA" id="ARBA00022723"/>
    </source>
</evidence>
<protein>
    <recommendedName>
        <fullName evidence="15">3,9-dihydroxypterocarpan 6A-monooxygenase</fullName>
    </recommendedName>
</protein>
<evidence type="ECO:0000256" key="12">
    <source>
        <dbReference type="SAM" id="Phobius"/>
    </source>
</evidence>
<keyword evidence="8 11" id="KW-0503">Monooxygenase</keyword>
<dbReference type="PRINTS" id="PR00463">
    <property type="entry name" value="EP450I"/>
</dbReference>
<dbReference type="SUPFAM" id="SSF48264">
    <property type="entry name" value="Cytochrome P450"/>
    <property type="match status" value="1"/>
</dbReference>
<evidence type="ECO:0000256" key="6">
    <source>
        <dbReference type="ARBA" id="ARBA00023002"/>
    </source>
</evidence>
<dbReference type="GO" id="GO:0005506">
    <property type="term" value="F:iron ion binding"/>
    <property type="evidence" value="ECO:0007669"/>
    <property type="project" value="InterPro"/>
</dbReference>
<feature type="transmembrane region" description="Helical" evidence="12">
    <location>
        <begin position="7"/>
        <end position="25"/>
    </location>
</feature>
<evidence type="ECO:0000256" key="2">
    <source>
        <dbReference type="ARBA" id="ARBA00004370"/>
    </source>
</evidence>
<evidence type="ECO:0000256" key="10">
    <source>
        <dbReference type="PIRSR" id="PIRSR602401-1"/>
    </source>
</evidence>
<dbReference type="GO" id="GO:0004497">
    <property type="term" value="F:monooxygenase activity"/>
    <property type="evidence" value="ECO:0007669"/>
    <property type="project" value="UniProtKB-KW"/>
</dbReference>
<organism evidence="13 14">
    <name type="scientific">Arachis hypogaea</name>
    <name type="common">Peanut</name>
    <dbReference type="NCBI Taxonomy" id="3818"/>
    <lineage>
        <taxon>Eukaryota</taxon>
        <taxon>Viridiplantae</taxon>
        <taxon>Streptophyta</taxon>
        <taxon>Embryophyta</taxon>
        <taxon>Tracheophyta</taxon>
        <taxon>Spermatophyta</taxon>
        <taxon>Magnoliopsida</taxon>
        <taxon>eudicotyledons</taxon>
        <taxon>Gunneridae</taxon>
        <taxon>Pentapetalae</taxon>
        <taxon>rosids</taxon>
        <taxon>fabids</taxon>
        <taxon>Fabales</taxon>
        <taxon>Fabaceae</taxon>
        <taxon>Papilionoideae</taxon>
        <taxon>50 kb inversion clade</taxon>
        <taxon>dalbergioids sensu lato</taxon>
        <taxon>Dalbergieae</taxon>
        <taxon>Pterocarpus clade</taxon>
        <taxon>Arachis</taxon>
    </lineage>
</organism>
<dbReference type="PROSITE" id="PS00086">
    <property type="entry name" value="CYTOCHROME_P450"/>
    <property type="match status" value="1"/>
</dbReference>
<feature type="binding site" description="axial binding residue" evidence="10">
    <location>
        <position position="454"/>
    </location>
    <ligand>
        <name>heme</name>
        <dbReference type="ChEBI" id="CHEBI:30413"/>
    </ligand>
    <ligandPart>
        <name>Fe</name>
        <dbReference type="ChEBI" id="CHEBI:18248"/>
    </ligandPart>
</feature>
<comment type="cofactor">
    <cofactor evidence="1 10">
        <name>heme</name>
        <dbReference type="ChEBI" id="CHEBI:30413"/>
    </cofactor>
</comment>
<evidence type="ECO:0000313" key="13">
    <source>
        <dbReference type="EMBL" id="RYR26214.1"/>
    </source>
</evidence>
<evidence type="ECO:0000256" key="1">
    <source>
        <dbReference type="ARBA" id="ARBA00001971"/>
    </source>
</evidence>
<dbReference type="PRINTS" id="PR00385">
    <property type="entry name" value="P450"/>
</dbReference>
<dbReference type="EMBL" id="SDMP01000012">
    <property type="protein sequence ID" value="RYR26214.1"/>
    <property type="molecule type" value="Genomic_DNA"/>
</dbReference>
<keyword evidence="7 10" id="KW-0408">Iron</keyword>
<dbReference type="Gramene" id="arahy.Tifrunner.gnm2.ann2.Ah12g273600.1">
    <property type="protein sequence ID" value="arahy.Tifrunner.gnm2.ann2.Ah12g273600.1-CDS"/>
    <property type="gene ID" value="arahy.Tifrunner.gnm2.ann2.Ah12g273600"/>
</dbReference>
<accession>A0A445AIJ4</accession>
<dbReference type="Gene3D" id="1.10.630.10">
    <property type="entry name" value="Cytochrome P450"/>
    <property type="match status" value="1"/>
</dbReference>
<evidence type="ECO:0000313" key="14">
    <source>
        <dbReference type="Proteomes" id="UP000289738"/>
    </source>
</evidence>
<gene>
    <name evidence="13" type="ORF">Ahy_B02g060409</name>
</gene>
<name>A0A445AIJ4_ARAHY</name>
<dbReference type="InterPro" id="IPR017972">
    <property type="entry name" value="Cyt_P450_CS"/>
</dbReference>
<dbReference type="InterPro" id="IPR002401">
    <property type="entry name" value="Cyt_P450_E_grp-I"/>
</dbReference>
<dbReference type="InterPro" id="IPR036396">
    <property type="entry name" value="Cyt_P450_sf"/>
</dbReference>
<proteinExistence type="inferred from homology"/>
<dbReference type="OrthoDB" id="1103324at2759"/>
<evidence type="ECO:0000256" key="8">
    <source>
        <dbReference type="ARBA" id="ARBA00023033"/>
    </source>
</evidence>
<dbReference type="Pfam" id="PF00067">
    <property type="entry name" value="p450"/>
    <property type="match status" value="1"/>
</dbReference>
<dbReference type="SMR" id="A0A445AIJ4"/>
<comment type="caution">
    <text evidence="13">The sequence shown here is derived from an EMBL/GenBank/DDBJ whole genome shotgun (WGS) entry which is preliminary data.</text>
</comment>
<evidence type="ECO:0000256" key="7">
    <source>
        <dbReference type="ARBA" id="ARBA00023004"/>
    </source>
</evidence>
<comment type="similarity">
    <text evidence="3 11">Belongs to the cytochrome P450 family.</text>
</comment>
<dbReference type="AlphaFoldDB" id="A0A445AIJ4"/>
<keyword evidence="5 10" id="KW-0479">Metal-binding</keyword>